<dbReference type="NCBIfam" id="TIGR04183">
    <property type="entry name" value="Por_Secre_tail"/>
    <property type="match status" value="1"/>
</dbReference>
<name>A0A364Y4U4_9BACT</name>
<evidence type="ECO:0000313" key="6">
    <source>
        <dbReference type="Proteomes" id="UP000251889"/>
    </source>
</evidence>
<keyword evidence="1" id="KW-0677">Repeat</keyword>
<reference evidence="5 6" key="1">
    <citation type="submission" date="2018-06" db="EMBL/GenBank/DDBJ databases">
        <title>Chryseolinea flavus sp. nov., a member of the phylum Bacteroidetes isolated from soil.</title>
        <authorList>
            <person name="Li Y."/>
            <person name="Wang J."/>
        </authorList>
    </citation>
    <scope>NUCLEOTIDE SEQUENCE [LARGE SCALE GENOMIC DNA]</scope>
    <source>
        <strain evidence="5 6">SDU1-6</strain>
    </source>
</reference>
<dbReference type="PROSITE" id="PS51820">
    <property type="entry name" value="PA14"/>
    <property type="match status" value="1"/>
</dbReference>
<feature type="domain" description="Fibronectin type-III" evidence="3">
    <location>
        <begin position="499"/>
        <end position="593"/>
    </location>
</feature>
<dbReference type="InterPro" id="IPR003961">
    <property type="entry name" value="FN3_dom"/>
</dbReference>
<dbReference type="GO" id="GO:0005509">
    <property type="term" value="F:calcium ion binding"/>
    <property type="evidence" value="ECO:0007669"/>
    <property type="project" value="InterPro"/>
</dbReference>
<gene>
    <name evidence="5" type="ORF">DQQ10_10590</name>
</gene>
<dbReference type="PANTHER" id="PTHR13817">
    <property type="entry name" value="TITIN"/>
    <property type="match status" value="1"/>
</dbReference>
<organism evidence="5 6">
    <name type="scientific">Pseudochryseolinea flava</name>
    <dbReference type="NCBI Taxonomy" id="2059302"/>
    <lineage>
        <taxon>Bacteria</taxon>
        <taxon>Pseudomonadati</taxon>
        <taxon>Bacteroidota</taxon>
        <taxon>Cytophagia</taxon>
        <taxon>Cytophagales</taxon>
        <taxon>Fulvivirgaceae</taxon>
        <taxon>Pseudochryseolinea</taxon>
    </lineage>
</organism>
<dbReference type="SUPFAM" id="SSF53474">
    <property type="entry name" value="alpha/beta-Hydrolases"/>
    <property type="match status" value="1"/>
</dbReference>
<dbReference type="Pfam" id="PF00041">
    <property type="entry name" value="fn3"/>
    <property type="match status" value="3"/>
</dbReference>
<dbReference type="OrthoDB" id="9803616at2"/>
<evidence type="ECO:0000256" key="2">
    <source>
        <dbReference type="SAM" id="SignalP"/>
    </source>
</evidence>
<protein>
    <recommendedName>
        <fullName evidence="7">Staphylococcus aureus surface protein A</fullName>
    </recommendedName>
</protein>
<proteinExistence type="predicted"/>
<dbReference type="Pfam" id="PF18962">
    <property type="entry name" value="Por_Secre_tail"/>
    <property type="match status" value="1"/>
</dbReference>
<feature type="domain" description="PA14" evidence="4">
    <location>
        <begin position="680"/>
        <end position="818"/>
    </location>
</feature>
<dbReference type="Pfam" id="PF07691">
    <property type="entry name" value="PA14"/>
    <property type="match status" value="1"/>
</dbReference>
<dbReference type="PROSITE" id="PS50853">
    <property type="entry name" value="FN3"/>
    <property type="match status" value="6"/>
</dbReference>
<dbReference type="SUPFAM" id="SSF49265">
    <property type="entry name" value="Fibronectin type III"/>
    <property type="match status" value="4"/>
</dbReference>
<dbReference type="PANTHER" id="PTHR13817:SF166">
    <property type="entry name" value="NEURONAL IGCAM-RELATED"/>
    <property type="match status" value="1"/>
</dbReference>
<dbReference type="GO" id="GO:0016020">
    <property type="term" value="C:membrane"/>
    <property type="evidence" value="ECO:0007669"/>
    <property type="project" value="InterPro"/>
</dbReference>
<keyword evidence="6" id="KW-1185">Reference proteome</keyword>
<dbReference type="SUPFAM" id="SSF56988">
    <property type="entry name" value="Anthrax protective antigen"/>
    <property type="match status" value="1"/>
</dbReference>
<dbReference type="Gene3D" id="2.60.40.10">
    <property type="entry name" value="Immunoglobulins"/>
    <property type="match status" value="10"/>
</dbReference>
<feature type="domain" description="Fibronectin type-III" evidence="3">
    <location>
        <begin position="596"/>
        <end position="684"/>
    </location>
</feature>
<evidence type="ECO:0000256" key="1">
    <source>
        <dbReference type="ARBA" id="ARBA00022737"/>
    </source>
</evidence>
<dbReference type="SMART" id="SM00758">
    <property type="entry name" value="PA14"/>
    <property type="match status" value="1"/>
</dbReference>
<dbReference type="Pfam" id="PF17963">
    <property type="entry name" value="Big_9"/>
    <property type="match status" value="1"/>
</dbReference>
<dbReference type="InterPro" id="IPR026444">
    <property type="entry name" value="Secre_tail"/>
</dbReference>
<feature type="domain" description="Fibronectin type-III" evidence="3">
    <location>
        <begin position="831"/>
        <end position="921"/>
    </location>
</feature>
<evidence type="ECO:0000313" key="5">
    <source>
        <dbReference type="EMBL" id="RAW01344.1"/>
    </source>
</evidence>
<accession>A0A364Y4U4</accession>
<dbReference type="CDD" id="cd00063">
    <property type="entry name" value="FN3"/>
    <property type="match status" value="6"/>
</dbReference>
<evidence type="ECO:0000259" key="3">
    <source>
        <dbReference type="PROSITE" id="PS50853"/>
    </source>
</evidence>
<dbReference type="EMBL" id="QMFY01000004">
    <property type="protein sequence ID" value="RAW01344.1"/>
    <property type="molecule type" value="Genomic_DNA"/>
</dbReference>
<dbReference type="SUPFAM" id="SSF49313">
    <property type="entry name" value="Cadherin-like"/>
    <property type="match status" value="3"/>
</dbReference>
<dbReference type="Proteomes" id="UP000251889">
    <property type="component" value="Unassembled WGS sequence"/>
</dbReference>
<dbReference type="InterPro" id="IPR037524">
    <property type="entry name" value="PA14/GLEYA"/>
</dbReference>
<sequence>MKKHYMTLLAVITMLSTWCAGQVNGQALPEFQPFAYTHIYNWNTTPYQSFQYPIPSGPLTRFRLMTPNGFDRFANDGKKYPIIIFLHGSGEAGVYDAAPNNGVGEQDNEKQLVHGGQTHMNAVLNGTFPGLLLYPQIRRPNPALGIGPSWGFDNLKAVEYILRKLIESYKVDPDRIYIHGLSMGGEGTWRFIAWRPDLFAAAHPMSAGGTLFWKNKSAPPGYWEGEARLRYKHIPLRQAQGALDTGPTPLEGNGTVDAIREIGGNIRYSYYPTLGHGTWNSEYAKPDFFSWFLSQRKNNIHVYNGQTSFCPGENFSVTLGLTPGFANYQWCKNDTTAAPFAQGATINEVTITQIVNTGSGVGTYYARFQRANGVWTKWSAPVNINSNRGLSPTPTIAADGQSKHLPSLDGSPDITLTGSNAKAAYVWRRDATTLANTTQVINVNTAGTYSLRSRDFGGTGREADGITPTEYRAEPLGCLSLSSNTIAITTSGSFGVPSPPANLMAGVNSQTSVSLTWEDRANDETGFELYRSTSTGVGYKLIAILPASSAPNPLSHIDNGLQANTTYFYKLRSINALGGSTYSQEASVITVADNTPPTAPVLTVGSTTRTEINLSWTGATDNVGVTEYDIYQNNALITSTKATSYKVTGLIEFANYAFVVKARDVANNTSAPSNQVNTAAVINGLTFKYFHHGGISNVAQIAVSGNLIKTGTSSTFSIAQRNQDDNFAFIFDGFIIIPTTGTYTFYTSSDDGSQLWVNNVRVVNNDGTHSCVEKSGTISLSAGTYPVQCSMFSNSGGECLAVRWQGPGIAKSEIPASALKDNYTPPAPLNAPTAFTATTVSFNQINLTWTDNSNNESGFEIERSLYAGTGYQVVKVTTANAISWSDHTLTPSTTYYYRIRTINSSSASPVVGPANASTHIAPATPADPSGLSATADTPTQVTLNWTDNSANENGFEIQKSSQPTTGFVTIATTSADAVSYVDTKASGHATIYYRVRAAREGGVVSGFTSAANVTTGNRAPVITNVIDRCIAIGSSLTIDVLATDPDVDGLTFSYTGLPAFASTQSNGFGKGKIIFTNAQAGTYNIQATASDGITSTSDVFVLTVNTNNSPVMADIPFQTSEEGRLLYVTATATDADATDLLTYTVSGLPSFATWNASQRRITFKPLAGHAGIYENITVTVRDNKVPAGVDTKSFTLVVAPLDQSYTISINFATTPSMFEENPWNNTGMPQTADITNMKDDQGNVVRFVALNTTTNWTTTAPQVVNLPASTAAIYTEKIRESYFRKSSGGTGNKMKIKNLNPAMQYKITLYGAGGWIGGTAPTGLTTLNTAYTVAGLTTQTFQLNTLNNVSNTVTTDLMKPNSAGEISVTVGRGTDNINHFYINAMIISAYYDNGSAPEAPTELVVAAPANNRVDLTWKDNSINETRFDILRSTTINGVYSIVGTTAANITSFADLTTVGRTSYYYKVRAANLTSGTDSSPQLVTTPNGSPSLTSFEAIVGVAGQTFQRTINATDPDGDAIIFSTLNLPSFATLVDNGNGTGYIQFNPTATQAGNYAFTLQASDNFSGRSELKTFVIATDPSFGETVLINFKGAAGSDDAPSPWNNAVAFNNMNGLKNVQGGTTPINLKTGINWTGSSNNGGTISESGIYPSSVLGSHWTTTSTTGATVVLKGLDNAKRYNLTLSGSLNQFWFANTTYIVNGAQKTLNTSKNTSKFVKFAGIQPAGDSIVITVRKGANVNSNPVVAQRDGILGSLVIESATQGLNPIRPTNLAAEGLSKSAIRLTWSDNSSDETGFEVYRATTQAGPFTLVHTTASNVESFTNTGLAQNTAYVYKIRSIKVGGNSTYSDNAYTTTFNQIILVNINSSAGSGQLQAPAPWNNLGTPPSDGLSFADLKDDNNTNTGISVDLINWENGGTNNTGFTTGNNSGLYPDAVLENYYYFEQFDAATTYRLNGLNNSQEYDLVFLGNEWNVATTGNMIVATDYTVDGVTVSQFNGKNSLESVSVKNVAPEVGMIPFEIKANDEARYGVWNALEVRSHAPIASSFDLTAPSGPQSLTASNITGSSVTLTWNASTDNIAVTGYRVYRQGLGLVTTVAATSTNITGLTASTNYLFYVKAIDAAQNESASSLGVRVTTIANGRIAQSEPIVSEEVVLDADIFPNPAKNSVRVKLSSAVKENTPIAINIYNAQGVIVRQQQRAHVVDGIEVDITDHNIGIYIMKLEVNGRQLIKRFVKE</sequence>
<dbReference type="InterPro" id="IPR050964">
    <property type="entry name" value="Striated_Muscle_Regulatory"/>
</dbReference>
<dbReference type="SMART" id="SM00060">
    <property type="entry name" value="FN3"/>
    <property type="match status" value="7"/>
</dbReference>
<dbReference type="InterPro" id="IPR015919">
    <property type="entry name" value="Cadherin-like_sf"/>
</dbReference>
<comment type="caution">
    <text evidence="5">The sequence shown here is derived from an EMBL/GenBank/DDBJ whole genome shotgun (WGS) entry which is preliminary data.</text>
</comment>
<feature type="domain" description="Fibronectin type-III" evidence="3">
    <location>
        <begin position="1767"/>
        <end position="1857"/>
    </location>
</feature>
<dbReference type="InterPro" id="IPR011658">
    <property type="entry name" value="PA14_dom"/>
</dbReference>
<dbReference type="RefSeq" id="WP_112746830.1">
    <property type="nucleotide sequence ID" value="NZ_QMFY01000004.1"/>
</dbReference>
<feature type="domain" description="Fibronectin type-III" evidence="3">
    <location>
        <begin position="2052"/>
        <end position="2138"/>
    </location>
</feature>
<feature type="signal peptide" evidence="2">
    <location>
        <begin position="1"/>
        <end position="20"/>
    </location>
</feature>
<feature type="chain" id="PRO_5016701858" description="Staphylococcus aureus surface protein A" evidence="2">
    <location>
        <begin position="21"/>
        <end position="2235"/>
    </location>
</feature>
<dbReference type="InterPro" id="IPR036116">
    <property type="entry name" value="FN3_sf"/>
</dbReference>
<dbReference type="InterPro" id="IPR029058">
    <property type="entry name" value="AB_hydrolase_fold"/>
</dbReference>
<dbReference type="Gene3D" id="3.40.50.1820">
    <property type="entry name" value="alpha/beta hydrolase"/>
    <property type="match status" value="1"/>
</dbReference>
<keyword evidence="2" id="KW-0732">Signal</keyword>
<evidence type="ECO:0008006" key="7">
    <source>
        <dbReference type="Google" id="ProtNLM"/>
    </source>
</evidence>
<dbReference type="Gene3D" id="2.60.120.380">
    <property type="match status" value="1"/>
</dbReference>
<evidence type="ECO:0000259" key="4">
    <source>
        <dbReference type="PROSITE" id="PS51820"/>
    </source>
</evidence>
<dbReference type="InterPro" id="IPR013783">
    <property type="entry name" value="Ig-like_fold"/>
</dbReference>
<feature type="domain" description="Fibronectin type-III" evidence="3">
    <location>
        <begin position="927"/>
        <end position="1018"/>
    </location>
</feature>